<dbReference type="GeneID" id="23461961"/>
<dbReference type="RefSeq" id="YP_009119279.1">
    <property type="nucleotide sequence ID" value="NC_026440.1"/>
</dbReference>
<evidence type="ECO:0000313" key="1">
    <source>
        <dbReference type="EMBL" id="AJF97044.1"/>
    </source>
</evidence>
<evidence type="ECO:0000313" key="2">
    <source>
        <dbReference type="Proteomes" id="UP000202511"/>
    </source>
</evidence>
<sequence length="200" mass="22771">MDPVVRPDNVFNQRALAVQRDIRRAWRPVGRGDYTSWRDERIKAVCAAESAVAQAHADVLILDALDCVDRDGVCDREALARVEFIYSYRAWQSIQADKDKDECRYEISCLQVPTKRRVLVARLGDLDDRLPWRLGIEYAEDIDHFVDATTMITTVTPMTTAIMMTTVTMAVIVTVRMPTTTTSPMAINREGQKESVWMCL</sequence>
<dbReference type="Proteomes" id="UP000202511">
    <property type="component" value="Segment"/>
</dbReference>
<protein>
    <submittedName>
        <fullName evidence="1">Uncharacterized protein</fullName>
    </submittedName>
</protein>
<reference evidence="1 2" key="1">
    <citation type="journal article" date="2015" name="Parasitol. Res.">
        <title>Viruses in close associations with free-living amoebae.</title>
        <authorList>
            <person name="Scheid P."/>
        </authorList>
    </citation>
    <scope>NUCLEOTIDE SEQUENCE [LARGE SCALE GENOMIC DNA]</scope>
    <source>
        <strain evidence="1">KlaHel</strain>
    </source>
</reference>
<dbReference type="EMBL" id="KP136319">
    <property type="protein sequence ID" value="AJF97044.1"/>
    <property type="molecule type" value="Genomic_DNA"/>
</dbReference>
<accession>A0A0B5J0Q2</accession>
<name>A0A0B5J0Q2_9VIRU</name>
<organism evidence="1 2">
    <name type="scientific">Pandoravirus inopinatum</name>
    <dbReference type="NCBI Taxonomy" id="1605721"/>
    <lineage>
        <taxon>Viruses</taxon>
        <taxon>Pandoravirus</taxon>
    </lineage>
</organism>
<proteinExistence type="predicted"/>
<dbReference type="KEGG" id="vg:23461961"/>